<dbReference type="InterPro" id="IPR032675">
    <property type="entry name" value="LRR_dom_sf"/>
</dbReference>
<gene>
    <name evidence="8" type="ORF">PENTCL1PPCAC_27450</name>
</gene>
<dbReference type="PANTHER" id="PTHR24366">
    <property type="entry name" value="IG(IMMUNOGLOBULIN) AND LRR(LEUCINE RICH REPEAT) DOMAINS"/>
    <property type="match status" value="1"/>
</dbReference>
<keyword evidence="1" id="KW-0433">Leucine-rich repeat</keyword>
<dbReference type="SMART" id="SM00364">
    <property type="entry name" value="LRR_BAC"/>
    <property type="match status" value="5"/>
</dbReference>
<dbReference type="InterPro" id="IPR003591">
    <property type="entry name" value="Leu-rich_rpt_typical-subtyp"/>
</dbReference>
<dbReference type="Proteomes" id="UP001432027">
    <property type="component" value="Unassembled WGS sequence"/>
</dbReference>
<comment type="caution">
    <text evidence="8">The sequence shown here is derived from an EMBL/GenBank/DDBJ whole genome shotgun (WGS) entry which is preliminary data.</text>
</comment>
<feature type="domain" description="LRRCT" evidence="7">
    <location>
        <begin position="445"/>
        <end position="497"/>
    </location>
</feature>
<dbReference type="EMBL" id="BTSX01000006">
    <property type="protein sequence ID" value="GMT05276.1"/>
    <property type="molecule type" value="Genomic_DNA"/>
</dbReference>
<dbReference type="AlphaFoldDB" id="A0AAV5UE78"/>
<evidence type="ECO:0000256" key="4">
    <source>
        <dbReference type="SAM" id="MobiDB-lite"/>
    </source>
</evidence>
<evidence type="ECO:0000256" key="3">
    <source>
        <dbReference type="ARBA" id="ARBA00022737"/>
    </source>
</evidence>
<keyword evidence="5" id="KW-1133">Transmembrane helix</keyword>
<protein>
    <recommendedName>
        <fullName evidence="7">LRRCT domain-containing protein</fullName>
    </recommendedName>
</protein>
<evidence type="ECO:0000259" key="7">
    <source>
        <dbReference type="SMART" id="SM00082"/>
    </source>
</evidence>
<evidence type="ECO:0000313" key="8">
    <source>
        <dbReference type="EMBL" id="GMT05276.1"/>
    </source>
</evidence>
<evidence type="ECO:0000256" key="1">
    <source>
        <dbReference type="ARBA" id="ARBA00022614"/>
    </source>
</evidence>
<dbReference type="Pfam" id="PF13855">
    <property type="entry name" value="LRR_8"/>
    <property type="match status" value="3"/>
</dbReference>
<keyword evidence="5" id="KW-0812">Transmembrane</keyword>
<evidence type="ECO:0000256" key="2">
    <source>
        <dbReference type="ARBA" id="ARBA00022729"/>
    </source>
</evidence>
<dbReference type="SMART" id="SM00082">
    <property type="entry name" value="LRRCT"/>
    <property type="match status" value="1"/>
</dbReference>
<name>A0AAV5UE78_9BILA</name>
<keyword evidence="9" id="KW-1185">Reference proteome</keyword>
<feature type="signal peptide" evidence="6">
    <location>
        <begin position="1"/>
        <end position="20"/>
    </location>
</feature>
<sequence length="957" mass="103077">MLRPQLLLLLAAAAATVATATCPTDLPRGCACKETSGRLSVSCVSAPLAAVLPTLANRTVDSLRLANCSVPALQRPIALKGLRTLELAHCGIDSVDPKALTTLSASLEELSLPDNRLTEVPRLPTMPALARITLNRNLISDLPPGIFSFAPSLTELRLEENRVCALQFNSLDETKSSLALLDLSGNCLSSLSNVAILRAAPALVYLDLSSNKLTELAPLSLMNLPSLVEIRLSDNLLSRLLPLSMSALPELRYVYLQNNLLDNVASLPALKKLEILDARANRLAKIPLLIDSPLLRQLRLDANRISAVESRALVGSPRLQLLSIQDNSISSLAAASFEGLSQLVVLLLSNNHLTRLERAPLEPLKQLQQLNLRNNSISFLDENCLSPLKQLTSLDMGENEMDKLPKGIFEPLSKLFWVDLSGNKLATFEKTTFTKRISNLLLGGNPLNCDETLDWFVQWLVVNRVRTFLPNQPEVVCVAPPAYEGVKLRDLMIKKANETMKVIGLQPEKPKAGQALVTNLLPGMSLMNGLVPAGQQVAGLGQIPGLGALLNGIPSLRNLPLGPAGPGGPGGAGVPAGGSVRSMNSALEQFAAPLVRFATGGQPQAADLEQLMQSIPRMIEAAPGGAAAVIDVSKLPPDVIAHVLRGGQIPGIPRDTMNRIIANHMQKMAEVAAAIGRGEHPEDVEKYLPPLDRLPSELITSVMSGQTLSELSPEKMEPIKQYYLNTLKLPPPSMDPSSSLNGSAPPSPSSSLGLPAFPLTPQSIEMMQLLPAGYDISRIPTEVINALSKGEMPDLNLLPADLQEHLKANTDKMLHMFQSGGRGGASAPKQMHELREVLEKLPKWDRPVETDTYSPYDLNDVMTDVNAEEKAAAQARMYRLMTAGVIGILALITLIGVVSMCIAQHRKIKGGMETSGGSSIDTMRANANSTPISHQRDSIHMPQQRGIIHRRSPQQNI</sequence>
<feature type="compositionally biased region" description="Low complexity" evidence="4">
    <location>
        <begin position="735"/>
        <end position="755"/>
    </location>
</feature>
<dbReference type="PROSITE" id="PS51450">
    <property type="entry name" value="LRR"/>
    <property type="match status" value="4"/>
</dbReference>
<dbReference type="Gene3D" id="3.80.10.10">
    <property type="entry name" value="Ribonuclease Inhibitor"/>
    <property type="match status" value="2"/>
</dbReference>
<feature type="region of interest" description="Disordered" evidence="4">
    <location>
        <begin position="727"/>
        <end position="755"/>
    </location>
</feature>
<feature type="transmembrane region" description="Helical" evidence="5">
    <location>
        <begin position="880"/>
        <end position="903"/>
    </location>
</feature>
<evidence type="ECO:0000256" key="5">
    <source>
        <dbReference type="SAM" id="Phobius"/>
    </source>
</evidence>
<keyword evidence="5" id="KW-0472">Membrane</keyword>
<keyword evidence="3" id="KW-0677">Repeat</keyword>
<evidence type="ECO:0000256" key="6">
    <source>
        <dbReference type="SAM" id="SignalP"/>
    </source>
</evidence>
<feature type="region of interest" description="Disordered" evidence="4">
    <location>
        <begin position="930"/>
        <end position="957"/>
    </location>
</feature>
<organism evidence="8 9">
    <name type="scientific">Pristionchus entomophagus</name>
    <dbReference type="NCBI Taxonomy" id="358040"/>
    <lineage>
        <taxon>Eukaryota</taxon>
        <taxon>Metazoa</taxon>
        <taxon>Ecdysozoa</taxon>
        <taxon>Nematoda</taxon>
        <taxon>Chromadorea</taxon>
        <taxon>Rhabditida</taxon>
        <taxon>Rhabditina</taxon>
        <taxon>Diplogasteromorpha</taxon>
        <taxon>Diplogasteroidea</taxon>
        <taxon>Neodiplogasteridae</taxon>
        <taxon>Pristionchus</taxon>
    </lineage>
</organism>
<dbReference type="InterPro" id="IPR000483">
    <property type="entry name" value="Cys-rich_flank_reg_C"/>
</dbReference>
<dbReference type="SUPFAM" id="SSF52058">
    <property type="entry name" value="L domain-like"/>
    <property type="match status" value="2"/>
</dbReference>
<dbReference type="PANTHER" id="PTHR24366:SF170">
    <property type="entry name" value="RE50361P"/>
    <property type="match status" value="1"/>
</dbReference>
<dbReference type="SMART" id="SM00369">
    <property type="entry name" value="LRR_TYP"/>
    <property type="match status" value="12"/>
</dbReference>
<accession>A0AAV5UE78</accession>
<feature type="chain" id="PRO_5043349570" description="LRRCT domain-containing protein" evidence="6">
    <location>
        <begin position="21"/>
        <end position="957"/>
    </location>
</feature>
<reference evidence="8" key="1">
    <citation type="submission" date="2023-10" db="EMBL/GenBank/DDBJ databases">
        <title>Genome assembly of Pristionchus species.</title>
        <authorList>
            <person name="Yoshida K."/>
            <person name="Sommer R.J."/>
        </authorList>
    </citation>
    <scope>NUCLEOTIDE SEQUENCE</scope>
    <source>
        <strain evidence="8">RS0144</strain>
    </source>
</reference>
<feature type="compositionally biased region" description="Basic residues" evidence="4">
    <location>
        <begin position="947"/>
        <end position="957"/>
    </location>
</feature>
<keyword evidence="2 6" id="KW-0732">Signal</keyword>
<proteinExistence type="predicted"/>
<evidence type="ECO:0000313" key="9">
    <source>
        <dbReference type="Proteomes" id="UP001432027"/>
    </source>
</evidence>
<dbReference type="InterPro" id="IPR001611">
    <property type="entry name" value="Leu-rich_rpt"/>
</dbReference>